<evidence type="ECO:0000313" key="5">
    <source>
        <dbReference type="Proteomes" id="UP001501480"/>
    </source>
</evidence>
<reference evidence="4 5" key="1">
    <citation type="journal article" date="2019" name="Int. J. Syst. Evol. Microbiol.">
        <title>The Global Catalogue of Microorganisms (GCM) 10K type strain sequencing project: providing services to taxonomists for standard genome sequencing and annotation.</title>
        <authorList>
            <consortium name="The Broad Institute Genomics Platform"/>
            <consortium name="The Broad Institute Genome Sequencing Center for Infectious Disease"/>
            <person name="Wu L."/>
            <person name="Ma J."/>
        </authorList>
    </citation>
    <scope>NUCLEOTIDE SEQUENCE [LARGE SCALE GENOMIC DNA]</scope>
    <source>
        <strain evidence="4 5">JCM 15749</strain>
    </source>
</reference>
<dbReference type="PANTHER" id="PTHR43384">
    <property type="entry name" value="SEPTUM SITE-DETERMINING PROTEIN MIND HOMOLOG, CHLOROPLASTIC-RELATED"/>
    <property type="match status" value="1"/>
</dbReference>
<accession>A0ABN2W770</accession>
<evidence type="ECO:0000256" key="1">
    <source>
        <dbReference type="ARBA" id="ARBA00022741"/>
    </source>
</evidence>
<dbReference type="InterPro" id="IPR027417">
    <property type="entry name" value="P-loop_NTPase"/>
</dbReference>
<keyword evidence="5" id="KW-1185">Reference proteome</keyword>
<keyword evidence="2" id="KW-0067">ATP-binding</keyword>
<keyword evidence="1" id="KW-0547">Nucleotide-binding</keyword>
<dbReference type="SUPFAM" id="SSF52540">
    <property type="entry name" value="P-loop containing nucleoside triphosphate hydrolases"/>
    <property type="match status" value="1"/>
</dbReference>
<evidence type="ECO:0000313" key="4">
    <source>
        <dbReference type="EMBL" id="GAA2085019.1"/>
    </source>
</evidence>
<protein>
    <recommendedName>
        <fullName evidence="6">CobQ/CobB/MinD/ParA nucleotide binding domain-containing protein</fullName>
    </recommendedName>
</protein>
<feature type="compositionally biased region" description="Basic and acidic residues" evidence="3">
    <location>
        <begin position="8"/>
        <end position="23"/>
    </location>
</feature>
<evidence type="ECO:0000256" key="3">
    <source>
        <dbReference type="SAM" id="MobiDB-lite"/>
    </source>
</evidence>
<evidence type="ECO:0008006" key="6">
    <source>
        <dbReference type="Google" id="ProtNLM"/>
    </source>
</evidence>
<feature type="compositionally biased region" description="Low complexity" evidence="3">
    <location>
        <begin position="84"/>
        <end position="93"/>
    </location>
</feature>
<dbReference type="Proteomes" id="UP001501480">
    <property type="component" value="Unassembled WGS sequence"/>
</dbReference>
<dbReference type="InterPro" id="IPR050625">
    <property type="entry name" value="ParA/MinD_ATPase"/>
</dbReference>
<feature type="region of interest" description="Disordered" evidence="3">
    <location>
        <begin position="1"/>
        <end position="135"/>
    </location>
</feature>
<feature type="compositionally biased region" description="Basic and acidic residues" evidence="3">
    <location>
        <begin position="54"/>
        <end position="67"/>
    </location>
</feature>
<dbReference type="Gene3D" id="3.40.50.300">
    <property type="entry name" value="P-loop containing nucleotide triphosphate hydrolases"/>
    <property type="match status" value="1"/>
</dbReference>
<dbReference type="EMBL" id="BAAAPY010000014">
    <property type="protein sequence ID" value="GAA2085019.1"/>
    <property type="molecule type" value="Genomic_DNA"/>
</dbReference>
<comment type="caution">
    <text evidence="4">The sequence shown here is derived from an EMBL/GenBank/DDBJ whole genome shotgun (WGS) entry which is preliminary data.</text>
</comment>
<evidence type="ECO:0000256" key="2">
    <source>
        <dbReference type="ARBA" id="ARBA00022840"/>
    </source>
</evidence>
<dbReference type="PANTHER" id="PTHR43384:SF6">
    <property type="entry name" value="SEPTUM SITE-DETERMINING PROTEIN MIND HOMOLOG, CHLOROPLASTIC"/>
    <property type="match status" value="1"/>
</dbReference>
<proteinExistence type="predicted"/>
<feature type="compositionally biased region" description="Pro residues" evidence="3">
    <location>
        <begin position="94"/>
        <end position="106"/>
    </location>
</feature>
<dbReference type="RefSeq" id="WP_344329994.1">
    <property type="nucleotide sequence ID" value="NZ_BAAAPY010000014.1"/>
</dbReference>
<name>A0ABN2W770_9ACTN</name>
<gene>
    <name evidence="4" type="ORF">GCM10009821_28120</name>
</gene>
<sequence length="404" mass="41187">MSDDTSEEQERLAAEMRRRREAEGTAADLARMGIDPRSLGLGADPPPPAAPRDPAAHDEGGPGDDRAPVVQLRPDVDPAPPTLLSPSPTLPASGPGPAPAEAPTPPAHDGGSSRHPVQDLLARSTPPAPTGGSRRWMVRAVARGLSTADAAESVAADREVVEAVRRRQSDRRVVAFVAGKGGVGCTSVALGVASCFMALREDRTALLDVQQGTVPLSALLSMSDRVDLAGAGALEVDEPVPAAASGLGVVDAVEWGLRPSRRDLAQALERVGADHTFALLDAGASAGEAAHASVARADQVVVVTGPGGLGALAHAAAMERVLEVNPAAAEQAIHVVVCAHEESYGRVQREAVSRLRGAGAAAVVAVPPDPHLATGAPYDPALVAAPTREALVRLSAAIALGGRR</sequence>
<organism evidence="4 5">
    <name type="scientific">Aeromicrobium halocynthiae</name>
    <dbReference type="NCBI Taxonomy" id="560557"/>
    <lineage>
        <taxon>Bacteria</taxon>
        <taxon>Bacillati</taxon>
        <taxon>Actinomycetota</taxon>
        <taxon>Actinomycetes</taxon>
        <taxon>Propionibacteriales</taxon>
        <taxon>Nocardioidaceae</taxon>
        <taxon>Aeromicrobium</taxon>
    </lineage>
</organism>